<dbReference type="GO" id="GO:0045892">
    <property type="term" value="P:negative regulation of DNA-templated transcription"/>
    <property type="evidence" value="ECO:0007669"/>
    <property type="project" value="TreeGrafter"/>
</dbReference>
<dbReference type="PANTHER" id="PTHR44846:SF1">
    <property type="entry name" value="MANNOSYL-D-GLYCERATE TRANSPORT_METABOLISM SYSTEM REPRESSOR MNGR-RELATED"/>
    <property type="match status" value="1"/>
</dbReference>
<accession>A0A412G388</accession>
<evidence type="ECO:0000259" key="4">
    <source>
        <dbReference type="PROSITE" id="PS50949"/>
    </source>
</evidence>
<proteinExistence type="predicted"/>
<dbReference type="Proteomes" id="UP000284178">
    <property type="component" value="Unassembled WGS sequence"/>
</dbReference>
<protein>
    <submittedName>
        <fullName evidence="5">GntR family transcriptional regulator</fullName>
    </submittedName>
</protein>
<dbReference type="InterPro" id="IPR011663">
    <property type="entry name" value="UTRA"/>
</dbReference>
<dbReference type="InterPro" id="IPR036390">
    <property type="entry name" value="WH_DNA-bd_sf"/>
</dbReference>
<dbReference type="AlphaFoldDB" id="A0A412G388"/>
<dbReference type="PANTHER" id="PTHR44846">
    <property type="entry name" value="MANNOSYL-D-GLYCERATE TRANSPORT/METABOLISM SYSTEM REPRESSOR MNGR-RELATED"/>
    <property type="match status" value="1"/>
</dbReference>
<dbReference type="InterPro" id="IPR050679">
    <property type="entry name" value="Bact_HTH_transcr_reg"/>
</dbReference>
<keyword evidence="2" id="KW-0238">DNA-binding</keyword>
<dbReference type="PRINTS" id="PR00035">
    <property type="entry name" value="HTHGNTR"/>
</dbReference>
<dbReference type="SUPFAM" id="SSF46785">
    <property type="entry name" value="Winged helix' DNA-binding domain"/>
    <property type="match status" value="1"/>
</dbReference>
<dbReference type="SUPFAM" id="SSF64288">
    <property type="entry name" value="Chorismate lyase-like"/>
    <property type="match status" value="1"/>
</dbReference>
<keyword evidence="3" id="KW-0804">Transcription</keyword>
<dbReference type="Gene3D" id="3.40.1410.10">
    <property type="entry name" value="Chorismate lyase-like"/>
    <property type="match status" value="1"/>
</dbReference>
<evidence type="ECO:0000313" key="6">
    <source>
        <dbReference type="Proteomes" id="UP000284178"/>
    </source>
</evidence>
<evidence type="ECO:0000313" key="5">
    <source>
        <dbReference type="EMBL" id="RGR74900.1"/>
    </source>
</evidence>
<dbReference type="EMBL" id="QRUP01000007">
    <property type="protein sequence ID" value="RGR74900.1"/>
    <property type="molecule type" value="Genomic_DNA"/>
</dbReference>
<dbReference type="PROSITE" id="PS50949">
    <property type="entry name" value="HTH_GNTR"/>
    <property type="match status" value="1"/>
</dbReference>
<gene>
    <name evidence="5" type="ORF">DWY25_07375</name>
</gene>
<dbReference type="SMART" id="SM00866">
    <property type="entry name" value="UTRA"/>
    <property type="match status" value="1"/>
</dbReference>
<dbReference type="Gene3D" id="1.10.10.10">
    <property type="entry name" value="Winged helix-like DNA-binding domain superfamily/Winged helix DNA-binding domain"/>
    <property type="match status" value="1"/>
</dbReference>
<dbReference type="GO" id="GO:0003700">
    <property type="term" value="F:DNA-binding transcription factor activity"/>
    <property type="evidence" value="ECO:0007669"/>
    <property type="project" value="InterPro"/>
</dbReference>
<evidence type="ECO:0000256" key="1">
    <source>
        <dbReference type="ARBA" id="ARBA00023015"/>
    </source>
</evidence>
<organism evidence="5 6">
    <name type="scientific">Holdemania filiformis</name>
    <dbReference type="NCBI Taxonomy" id="61171"/>
    <lineage>
        <taxon>Bacteria</taxon>
        <taxon>Bacillati</taxon>
        <taxon>Bacillota</taxon>
        <taxon>Erysipelotrichia</taxon>
        <taxon>Erysipelotrichales</taxon>
        <taxon>Erysipelotrichaceae</taxon>
        <taxon>Holdemania</taxon>
    </lineage>
</organism>
<reference evidence="5 6" key="1">
    <citation type="submission" date="2018-08" db="EMBL/GenBank/DDBJ databases">
        <title>A genome reference for cultivated species of the human gut microbiota.</title>
        <authorList>
            <person name="Zou Y."/>
            <person name="Xue W."/>
            <person name="Luo G."/>
        </authorList>
    </citation>
    <scope>NUCLEOTIDE SEQUENCE [LARGE SCALE GENOMIC DNA]</scope>
    <source>
        <strain evidence="5 6">AF24-29</strain>
    </source>
</reference>
<dbReference type="InterPro" id="IPR000524">
    <property type="entry name" value="Tscrpt_reg_HTH_GntR"/>
</dbReference>
<comment type="caution">
    <text evidence="5">The sequence shown here is derived from an EMBL/GenBank/DDBJ whole genome shotgun (WGS) entry which is preliminary data.</text>
</comment>
<dbReference type="RefSeq" id="WP_072685451.1">
    <property type="nucleotide sequence ID" value="NZ_CABJCV010000007.1"/>
</dbReference>
<dbReference type="InterPro" id="IPR028978">
    <property type="entry name" value="Chorismate_lyase_/UTRA_dom_sf"/>
</dbReference>
<dbReference type="InterPro" id="IPR036388">
    <property type="entry name" value="WH-like_DNA-bd_sf"/>
</dbReference>
<dbReference type="SMART" id="SM00345">
    <property type="entry name" value="HTH_GNTR"/>
    <property type="match status" value="1"/>
</dbReference>
<dbReference type="Pfam" id="PF00392">
    <property type="entry name" value="GntR"/>
    <property type="match status" value="1"/>
</dbReference>
<dbReference type="Pfam" id="PF07702">
    <property type="entry name" value="UTRA"/>
    <property type="match status" value="1"/>
</dbReference>
<keyword evidence="1" id="KW-0805">Transcription regulation</keyword>
<name>A0A412G388_9FIRM</name>
<keyword evidence="6" id="KW-1185">Reference proteome</keyword>
<evidence type="ECO:0000256" key="2">
    <source>
        <dbReference type="ARBA" id="ARBA00023125"/>
    </source>
</evidence>
<dbReference type="GeneID" id="83015225"/>
<dbReference type="GO" id="GO:0003677">
    <property type="term" value="F:DNA binding"/>
    <property type="evidence" value="ECO:0007669"/>
    <property type="project" value="UniProtKB-KW"/>
</dbReference>
<sequence length="234" mass="27263">MNKYEQIINYYRQQIVDKVLKPGDQLPNEIEIAQAFKVSRMTANKALNILAQEGCIRRVKGQGSFVDNQQIVKAIGNLTSFTDDITKMGQKPGAILIEYRIERADKLPKLMEKMKLSPDDAIHYIVRIRTADETPIAISYTYLSQKYMSSVDLRKIEGSVYQIMQENGAQFKYSDGEMTAMMPTEEEKRLLKIKDVALLRNITWMYDQDDDLIEYTEMLYIGSRYNYYYRTVNQ</sequence>
<dbReference type="CDD" id="cd07377">
    <property type="entry name" value="WHTH_GntR"/>
    <property type="match status" value="1"/>
</dbReference>
<evidence type="ECO:0000256" key="3">
    <source>
        <dbReference type="ARBA" id="ARBA00023163"/>
    </source>
</evidence>
<feature type="domain" description="HTH gntR-type" evidence="4">
    <location>
        <begin position="1"/>
        <end position="69"/>
    </location>
</feature>